<feature type="domain" description="N-acetyltransferase" evidence="2">
    <location>
        <begin position="180"/>
        <end position="237"/>
    </location>
</feature>
<name>A0A427XY92_9TREE</name>
<accession>A0A427XY92</accession>
<dbReference type="OrthoDB" id="630895at2759"/>
<dbReference type="InterPro" id="IPR016181">
    <property type="entry name" value="Acyl_CoA_acyltransferase"/>
</dbReference>
<evidence type="ECO:0000259" key="2">
    <source>
        <dbReference type="Pfam" id="PF13302"/>
    </source>
</evidence>
<dbReference type="STRING" id="1890683.A0A427XY92"/>
<dbReference type="PANTHER" id="PTHR43792:SF16">
    <property type="entry name" value="N-ACETYLTRANSFERASE DOMAIN-CONTAINING PROTEIN"/>
    <property type="match status" value="1"/>
</dbReference>
<keyword evidence="4" id="KW-1185">Reference proteome</keyword>
<dbReference type="InterPro" id="IPR051531">
    <property type="entry name" value="N-acetyltransferase"/>
</dbReference>
<organism evidence="3 4">
    <name type="scientific">Saitozyma podzolica</name>
    <dbReference type="NCBI Taxonomy" id="1890683"/>
    <lineage>
        <taxon>Eukaryota</taxon>
        <taxon>Fungi</taxon>
        <taxon>Dikarya</taxon>
        <taxon>Basidiomycota</taxon>
        <taxon>Agaricomycotina</taxon>
        <taxon>Tremellomycetes</taxon>
        <taxon>Tremellales</taxon>
        <taxon>Trimorphomycetaceae</taxon>
        <taxon>Saitozyma</taxon>
    </lineage>
</organism>
<gene>
    <name evidence="3" type="ORF">EHS25_005434</name>
</gene>
<dbReference type="PANTHER" id="PTHR43792">
    <property type="entry name" value="GNAT FAMILY, PUTATIVE (AFU_ORTHOLOGUE AFUA_3G00765)-RELATED-RELATED"/>
    <property type="match status" value="1"/>
</dbReference>
<protein>
    <recommendedName>
        <fullName evidence="2">N-acetyltransferase domain-containing protein</fullName>
    </recommendedName>
</protein>
<dbReference type="GO" id="GO:0016747">
    <property type="term" value="F:acyltransferase activity, transferring groups other than amino-acyl groups"/>
    <property type="evidence" value="ECO:0007669"/>
    <property type="project" value="InterPro"/>
</dbReference>
<dbReference type="EMBL" id="RSCD01000023">
    <property type="protein sequence ID" value="RSH83819.1"/>
    <property type="molecule type" value="Genomic_DNA"/>
</dbReference>
<dbReference type="Pfam" id="PF13302">
    <property type="entry name" value="Acetyltransf_3"/>
    <property type="match status" value="1"/>
</dbReference>
<reference evidence="3 4" key="1">
    <citation type="submission" date="2018-11" db="EMBL/GenBank/DDBJ databases">
        <title>Genome sequence of Saitozyma podzolica DSM 27192.</title>
        <authorList>
            <person name="Aliyu H."/>
            <person name="Gorte O."/>
            <person name="Ochsenreither K."/>
        </authorList>
    </citation>
    <scope>NUCLEOTIDE SEQUENCE [LARGE SCALE GENOMIC DNA]</scope>
    <source>
        <strain evidence="3 4">DSM 27192</strain>
    </source>
</reference>
<dbReference type="InterPro" id="IPR000182">
    <property type="entry name" value="GNAT_dom"/>
</dbReference>
<sequence>MLTAVSAHVEPSPAPSPRPDRASPSYLAALSSALRWDPEREETYLQLPSFPELRLVPFREGIEDELVELFNHPVIGQRLYRLPYPFPRSFAEEMLSSSLSVHRPLLAHLRALLPSSPDPSQPILPVSGESILGFPFKSLYDTSKGKIVGDMHLGITSNAFDEYPMTPEEMAKLPASQQVHDFGYVLDPAYHGRGVMTEVVAVMIDSWAKPWMGIGKVGAYVESDNLGSIAVMRKNGLALTGVTLTDWPEEKGGGQRETGRYERVLVA</sequence>
<evidence type="ECO:0000313" key="3">
    <source>
        <dbReference type="EMBL" id="RSH83819.1"/>
    </source>
</evidence>
<feature type="region of interest" description="Disordered" evidence="1">
    <location>
        <begin position="1"/>
        <end position="23"/>
    </location>
</feature>
<evidence type="ECO:0000313" key="4">
    <source>
        <dbReference type="Proteomes" id="UP000279259"/>
    </source>
</evidence>
<comment type="caution">
    <text evidence="3">The sequence shown here is derived from an EMBL/GenBank/DDBJ whole genome shotgun (WGS) entry which is preliminary data.</text>
</comment>
<proteinExistence type="predicted"/>
<dbReference type="Proteomes" id="UP000279259">
    <property type="component" value="Unassembled WGS sequence"/>
</dbReference>
<dbReference type="Gene3D" id="3.40.630.30">
    <property type="match status" value="1"/>
</dbReference>
<dbReference type="SUPFAM" id="SSF55729">
    <property type="entry name" value="Acyl-CoA N-acyltransferases (Nat)"/>
    <property type="match status" value="1"/>
</dbReference>
<dbReference type="AlphaFoldDB" id="A0A427XY92"/>
<evidence type="ECO:0000256" key="1">
    <source>
        <dbReference type="SAM" id="MobiDB-lite"/>
    </source>
</evidence>